<accession>A0AA41X0Y9</accession>
<dbReference type="Proteomes" id="UP001165413">
    <property type="component" value="Unassembled WGS sequence"/>
</dbReference>
<dbReference type="PROSITE" id="PS51257">
    <property type="entry name" value="PROKAR_LIPOPROTEIN"/>
    <property type="match status" value="1"/>
</dbReference>
<gene>
    <name evidence="1" type="ORF">NLF92_02760</name>
</gene>
<name>A0AA41X0Y9_9ALTE</name>
<keyword evidence="2" id="KW-1185">Reference proteome</keyword>
<protein>
    <submittedName>
        <fullName evidence="1">DUF3016 domain-containing protein</fullName>
    </submittedName>
</protein>
<dbReference type="AlphaFoldDB" id="A0AA41X0Y9"/>
<reference evidence="1" key="1">
    <citation type="submission" date="2022-07" db="EMBL/GenBank/DDBJ databases">
        <title>Characterization of the Novel Bacterium Alteromonas immobilis LMIT006 and Alteromonas gregis LMIT007.</title>
        <authorList>
            <person name="Lin X."/>
        </authorList>
    </citation>
    <scope>NUCLEOTIDE SEQUENCE</scope>
    <source>
        <strain evidence="1">LMIT007</strain>
    </source>
</reference>
<dbReference type="RefSeq" id="WP_254098645.1">
    <property type="nucleotide sequence ID" value="NZ_JANATA010000003.1"/>
</dbReference>
<dbReference type="InterPro" id="IPR021557">
    <property type="entry name" value="DUF3016"/>
</dbReference>
<dbReference type="Pfam" id="PF11454">
    <property type="entry name" value="DUF3016"/>
    <property type="match status" value="1"/>
</dbReference>
<sequence length="216" mass="24552">MRQHFLANLPARKSHGSFNSAIACTFDLVSMASRFTKYILGITLFTLVTTASAFAENTPEEKPNVQTITVDNVSVVWGDYRDFTDIRSPNSSTKRFANHTFNRLTKYLAKLASDLPDGQRLQLSVTNLDLAGRVLPLSFAGLGNNMSEQRIIKRIDIPRMSFTYTLVDASGATLKQGEVNLKDMNFMERHNPFFRSESLKYEKNMLREWFVDLNHS</sequence>
<evidence type="ECO:0000313" key="2">
    <source>
        <dbReference type="Proteomes" id="UP001165413"/>
    </source>
</evidence>
<evidence type="ECO:0000313" key="1">
    <source>
        <dbReference type="EMBL" id="MCP3427862.1"/>
    </source>
</evidence>
<organism evidence="1 2">
    <name type="scientific">Opacimonas viscosa</name>
    <dbReference type="NCBI Taxonomy" id="2961944"/>
    <lineage>
        <taxon>Bacteria</taxon>
        <taxon>Pseudomonadati</taxon>
        <taxon>Pseudomonadota</taxon>
        <taxon>Gammaproteobacteria</taxon>
        <taxon>Alteromonadales</taxon>
        <taxon>Alteromonadaceae</taxon>
        <taxon>Opacimonas</taxon>
    </lineage>
</organism>
<dbReference type="EMBL" id="JANATA010000003">
    <property type="protein sequence ID" value="MCP3427862.1"/>
    <property type="molecule type" value="Genomic_DNA"/>
</dbReference>
<comment type="caution">
    <text evidence="1">The sequence shown here is derived from an EMBL/GenBank/DDBJ whole genome shotgun (WGS) entry which is preliminary data.</text>
</comment>
<proteinExistence type="predicted"/>